<dbReference type="HAMAP" id="MF_00276">
    <property type="entry name" value="KdpC"/>
    <property type="match status" value="1"/>
</dbReference>
<dbReference type="InterPro" id="IPR003820">
    <property type="entry name" value="KdpC"/>
</dbReference>
<comment type="similarity">
    <text evidence="11">Belongs to the KdpC family.</text>
</comment>
<keyword evidence="10 11" id="KW-0472">Membrane</keyword>
<dbReference type="PANTHER" id="PTHR30042:SF2">
    <property type="entry name" value="POTASSIUM-TRANSPORTING ATPASE KDPC SUBUNIT"/>
    <property type="match status" value="1"/>
</dbReference>
<keyword evidence="5 11" id="KW-0547">Nucleotide-binding</keyword>
<protein>
    <recommendedName>
        <fullName evidence="11">Potassium-transporting ATPase KdpC subunit</fullName>
    </recommendedName>
    <alternativeName>
        <fullName evidence="11">ATP phosphohydrolase [potassium-transporting] C chain</fullName>
    </alternativeName>
    <alternativeName>
        <fullName evidence="11">Potassium-binding and translocating subunit C</fullName>
    </alternativeName>
    <alternativeName>
        <fullName evidence="11">Potassium-translocating ATPase C chain</fullName>
    </alternativeName>
</protein>
<keyword evidence="4 11" id="KW-0812">Transmembrane</keyword>
<dbReference type="Pfam" id="PF02669">
    <property type="entry name" value="KdpC"/>
    <property type="match status" value="1"/>
</dbReference>
<evidence type="ECO:0000313" key="13">
    <source>
        <dbReference type="EMBL" id="SBV99996.1"/>
    </source>
</evidence>
<evidence type="ECO:0000256" key="6">
    <source>
        <dbReference type="ARBA" id="ARBA00022840"/>
    </source>
</evidence>
<comment type="subunit">
    <text evidence="11">The system is composed of three essential subunits: KdpA, KdpB and KdpC.</text>
</comment>
<evidence type="ECO:0000256" key="2">
    <source>
        <dbReference type="ARBA" id="ARBA00022475"/>
    </source>
</evidence>
<keyword evidence="3 11" id="KW-0633">Potassium transport</keyword>
<evidence type="ECO:0000256" key="3">
    <source>
        <dbReference type="ARBA" id="ARBA00022538"/>
    </source>
</evidence>
<dbReference type="NCBIfam" id="TIGR00681">
    <property type="entry name" value="kdpC"/>
    <property type="match status" value="1"/>
</dbReference>
<keyword evidence="6 11" id="KW-0067">ATP-binding</keyword>
<keyword evidence="13" id="KW-0378">Hydrolase</keyword>
<dbReference type="PANTHER" id="PTHR30042">
    <property type="entry name" value="POTASSIUM-TRANSPORTING ATPASE C CHAIN"/>
    <property type="match status" value="1"/>
</dbReference>
<keyword evidence="9 11" id="KW-0406">Ion transport</keyword>
<dbReference type="NCBIfam" id="NF010600">
    <property type="entry name" value="PRK13995.1"/>
    <property type="match status" value="1"/>
</dbReference>
<organism evidence="13">
    <name type="scientific">uncultured Eubacteriales bacterium</name>
    <dbReference type="NCBI Taxonomy" id="172733"/>
    <lineage>
        <taxon>Bacteria</taxon>
        <taxon>Bacillati</taxon>
        <taxon>Bacillota</taxon>
        <taxon>Clostridia</taxon>
        <taxon>Eubacteriales</taxon>
        <taxon>environmental samples</taxon>
    </lineage>
</organism>
<keyword evidence="8 11" id="KW-1133">Transmembrane helix</keyword>
<keyword evidence="2 11" id="KW-1003">Cell membrane</keyword>
<accession>A0A212JKN9</accession>
<evidence type="ECO:0000256" key="8">
    <source>
        <dbReference type="ARBA" id="ARBA00022989"/>
    </source>
</evidence>
<evidence type="ECO:0000256" key="10">
    <source>
        <dbReference type="ARBA" id="ARBA00023136"/>
    </source>
</evidence>
<evidence type="ECO:0000256" key="7">
    <source>
        <dbReference type="ARBA" id="ARBA00022958"/>
    </source>
</evidence>
<dbReference type="GO" id="GO:0008556">
    <property type="term" value="F:P-type potassium transmembrane transporter activity"/>
    <property type="evidence" value="ECO:0007669"/>
    <property type="project" value="InterPro"/>
</dbReference>
<evidence type="ECO:0000256" key="1">
    <source>
        <dbReference type="ARBA" id="ARBA00022448"/>
    </source>
</evidence>
<dbReference type="GO" id="GO:0016787">
    <property type="term" value="F:hydrolase activity"/>
    <property type="evidence" value="ECO:0007669"/>
    <property type="project" value="UniProtKB-KW"/>
</dbReference>
<dbReference type="GO" id="GO:0005524">
    <property type="term" value="F:ATP binding"/>
    <property type="evidence" value="ECO:0007669"/>
    <property type="project" value="UniProtKB-UniRule"/>
</dbReference>
<dbReference type="EMBL" id="FLUN01000001">
    <property type="protein sequence ID" value="SBV99996.1"/>
    <property type="molecule type" value="Genomic_DNA"/>
</dbReference>
<dbReference type="PIRSF" id="PIRSF001296">
    <property type="entry name" value="K_ATPase_KdpC"/>
    <property type="match status" value="1"/>
</dbReference>
<evidence type="ECO:0000256" key="11">
    <source>
        <dbReference type="HAMAP-Rule" id="MF_00276"/>
    </source>
</evidence>
<comment type="function">
    <text evidence="11">Part of the high-affinity ATP-driven potassium transport (or Kdp) system, which catalyzes the hydrolysis of ATP coupled with the electrogenic transport of potassium into the cytoplasm. This subunit acts as a catalytic chaperone that increases the ATP-binding affinity of the ATP-hydrolyzing subunit KdpB by the formation of a transient KdpB/KdpC/ATP ternary complex.</text>
</comment>
<name>A0A212JKN9_9FIRM</name>
<dbReference type="AlphaFoldDB" id="A0A212JKN9"/>
<evidence type="ECO:0000256" key="9">
    <source>
        <dbReference type="ARBA" id="ARBA00023065"/>
    </source>
</evidence>
<gene>
    <name evidence="11 13" type="primary">kdpC</name>
    <name evidence="13" type="ORF">KL86CLO1_11283</name>
</gene>
<feature type="region of interest" description="Disordered" evidence="12">
    <location>
        <begin position="80"/>
        <end position="101"/>
    </location>
</feature>
<sequence length="212" mass="22389">MVRVLKGIKKPLLVTVAMLLICGLAYPLLLTGISQVVFPRQANGSLITIDGQAVGSELIGQDFEDPRFMKSRPSAVNYNTYTQEEKENGDYAGPGSGSNNYAPTNPELVKRVEADLAEFLAANPSVKEADIPADLLTASGSGLDPHISPASAAVQIQALAKSTGLSQETLEGIVKNNTQGKLLGIFGEETVNVLKVNLEIAKELGLIRLSAG</sequence>
<feature type="transmembrane region" description="Helical" evidence="11">
    <location>
        <begin position="12"/>
        <end position="33"/>
    </location>
</feature>
<evidence type="ECO:0000256" key="12">
    <source>
        <dbReference type="SAM" id="MobiDB-lite"/>
    </source>
</evidence>
<keyword evidence="1 11" id="KW-0813">Transport</keyword>
<evidence type="ECO:0000256" key="5">
    <source>
        <dbReference type="ARBA" id="ARBA00022741"/>
    </source>
</evidence>
<dbReference type="GO" id="GO:0005886">
    <property type="term" value="C:plasma membrane"/>
    <property type="evidence" value="ECO:0007669"/>
    <property type="project" value="UniProtKB-SubCell"/>
</dbReference>
<reference evidence="13" key="1">
    <citation type="submission" date="2016-04" db="EMBL/GenBank/DDBJ databases">
        <authorList>
            <person name="Evans L.H."/>
            <person name="Alamgir A."/>
            <person name="Owens N."/>
            <person name="Weber N.D."/>
            <person name="Virtaneva K."/>
            <person name="Barbian K."/>
            <person name="Babar A."/>
            <person name="Rosenke K."/>
        </authorList>
    </citation>
    <scope>NUCLEOTIDE SEQUENCE</scope>
    <source>
        <strain evidence="13">86</strain>
    </source>
</reference>
<comment type="subcellular location">
    <subcellularLocation>
        <location evidence="11">Cell membrane</location>
        <topology evidence="11">Single-pass membrane protein</topology>
    </subcellularLocation>
</comment>
<keyword evidence="7 11" id="KW-0630">Potassium</keyword>
<proteinExistence type="inferred from homology"/>
<dbReference type="NCBIfam" id="NF001454">
    <property type="entry name" value="PRK00315.1"/>
    <property type="match status" value="1"/>
</dbReference>
<evidence type="ECO:0000256" key="4">
    <source>
        <dbReference type="ARBA" id="ARBA00022692"/>
    </source>
</evidence>